<name>A0A1H0WCU5_9BURK</name>
<dbReference type="Gene3D" id="3.40.30.10">
    <property type="entry name" value="Glutaredoxin"/>
    <property type="match status" value="1"/>
</dbReference>
<dbReference type="Pfam" id="PF00085">
    <property type="entry name" value="Thioredoxin"/>
    <property type="match status" value="1"/>
</dbReference>
<accession>A0A1H0WCU5</accession>
<organism evidence="2 3">
    <name type="scientific">Paracidovorax cattleyae</name>
    <dbReference type="NCBI Taxonomy" id="80868"/>
    <lineage>
        <taxon>Bacteria</taxon>
        <taxon>Pseudomonadati</taxon>
        <taxon>Pseudomonadota</taxon>
        <taxon>Betaproteobacteria</taxon>
        <taxon>Burkholderiales</taxon>
        <taxon>Comamonadaceae</taxon>
        <taxon>Paracidovorax</taxon>
    </lineage>
</organism>
<dbReference type="InterPro" id="IPR036249">
    <property type="entry name" value="Thioredoxin-like_sf"/>
</dbReference>
<reference evidence="3" key="1">
    <citation type="submission" date="2016-10" db="EMBL/GenBank/DDBJ databases">
        <authorList>
            <person name="Varghese N."/>
            <person name="Submissions S."/>
        </authorList>
    </citation>
    <scope>NUCLEOTIDE SEQUENCE [LARGE SCALE GENOMIC DNA]</scope>
    <source>
        <strain evidence="3">DSM 17101</strain>
    </source>
</reference>
<evidence type="ECO:0000313" key="3">
    <source>
        <dbReference type="Proteomes" id="UP000199317"/>
    </source>
</evidence>
<gene>
    <name evidence="2" type="ORF">SAMN04489708_13615</name>
</gene>
<dbReference type="Proteomes" id="UP000199317">
    <property type="component" value="Unassembled WGS sequence"/>
</dbReference>
<dbReference type="InterPro" id="IPR013766">
    <property type="entry name" value="Thioredoxin_domain"/>
</dbReference>
<keyword evidence="3" id="KW-1185">Reference proteome</keyword>
<evidence type="ECO:0000259" key="1">
    <source>
        <dbReference type="PROSITE" id="PS51352"/>
    </source>
</evidence>
<dbReference type="AlphaFoldDB" id="A0A1H0WCU5"/>
<dbReference type="OrthoDB" id="8521206at2"/>
<dbReference type="SUPFAM" id="SSF52833">
    <property type="entry name" value="Thioredoxin-like"/>
    <property type="match status" value="1"/>
</dbReference>
<proteinExistence type="predicted"/>
<sequence>MPDTISPPVPLSAGGPPAAPGWWVVCLCAAWCGVCREYGAVFEALRAAHPDVRFEWVDVEDEEDLAGELDVETFPTVLVADGTHARFLGPVLPQSGVLARMLAALRKEGDASPVDARAQAVFEHIRQARAAA</sequence>
<evidence type="ECO:0000313" key="2">
    <source>
        <dbReference type="EMBL" id="SDP88418.1"/>
    </source>
</evidence>
<dbReference type="RefSeq" id="WP_092839018.1">
    <property type="nucleotide sequence ID" value="NZ_CP028290.1"/>
</dbReference>
<dbReference type="CDD" id="cd02947">
    <property type="entry name" value="TRX_family"/>
    <property type="match status" value="1"/>
</dbReference>
<dbReference type="PROSITE" id="PS51352">
    <property type="entry name" value="THIOREDOXIN_2"/>
    <property type="match status" value="1"/>
</dbReference>
<feature type="domain" description="Thioredoxin" evidence="1">
    <location>
        <begin position="1"/>
        <end position="107"/>
    </location>
</feature>
<protein>
    <submittedName>
        <fullName evidence="2">Thioredoxin</fullName>
    </submittedName>
</protein>
<dbReference type="EMBL" id="FNJL01000036">
    <property type="protein sequence ID" value="SDP88418.1"/>
    <property type="molecule type" value="Genomic_DNA"/>
</dbReference>